<protein>
    <submittedName>
        <fullName evidence="1">Uncharacterized protein</fullName>
    </submittedName>
</protein>
<sequence>PELLRHMGGHILHDHRLQGRANPCGFCLNSHCKIYLIQHGQSITVDLQKSTCPNHRQIRLKAAQTFTACQSCTNHPLKCPLCSTFVWKYNLACHIVDTHPTADKTLYESHYALDAKEVIAMKKFYLTPQCSKKSKQIKALAISANHSSRFAFM</sequence>
<proteinExistence type="predicted"/>
<gene>
    <name evidence="1" type="ORF">CPB84DRAFT_1670689</name>
</gene>
<reference evidence="1" key="1">
    <citation type="submission" date="2020-11" db="EMBL/GenBank/DDBJ databases">
        <authorList>
            <consortium name="DOE Joint Genome Institute"/>
            <person name="Ahrendt S."/>
            <person name="Riley R."/>
            <person name="Andreopoulos W."/>
            <person name="LaButti K."/>
            <person name="Pangilinan J."/>
            <person name="Ruiz-duenas F.J."/>
            <person name="Barrasa J.M."/>
            <person name="Sanchez-Garcia M."/>
            <person name="Camarero S."/>
            <person name="Miyauchi S."/>
            <person name="Serrano A."/>
            <person name="Linde D."/>
            <person name="Babiker R."/>
            <person name="Drula E."/>
            <person name="Ayuso-Fernandez I."/>
            <person name="Pacheco R."/>
            <person name="Padilla G."/>
            <person name="Ferreira P."/>
            <person name="Barriuso J."/>
            <person name="Kellner H."/>
            <person name="Castanera R."/>
            <person name="Alfaro M."/>
            <person name="Ramirez L."/>
            <person name="Pisabarro A.G."/>
            <person name="Kuo A."/>
            <person name="Tritt A."/>
            <person name="Lipzen A."/>
            <person name="He G."/>
            <person name="Yan M."/>
            <person name="Ng V."/>
            <person name="Cullen D."/>
            <person name="Martin F."/>
            <person name="Rosso M.-N."/>
            <person name="Henrissat B."/>
            <person name="Hibbett D."/>
            <person name="Martinez A.T."/>
            <person name="Grigoriev I.V."/>
        </authorList>
    </citation>
    <scope>NUCLEOTIDE SEQUENCE</scope>
    <source>
        <strain evidence="1">AH 44721</strain>
    </source>
</reference>
<evidence type="ECO:0000313" key="1">
    <source>
        <dbReference type="EMBL" id="KAF8913255.1"/>
    </source>
</evidence>
<keyword evidence="2" id="KW-1185">Reference proteome</keyword>
<dbReference type="OrthoDB" id="3241874at2759"/>
<comment type="caution">
    <text evidence="1">The sequence shown here is derived from an EMBL/GenBank/DDBJ whole genome shotgun (WGS) entry which is preliminary data.</text>
</comment>
<name>A0A9P5TTJ9_GYMJU</name>
<feature type="non-terminal residue" evidence="1">
    <location>
        <position position="1"/>
    </location>
</feature>
<dbReference type="EMBL" id="JADNYJ010000002">
    <property type="protein sequence ID" value="KAF8913255.1"/>
    <property type="molecule type" value="Genomic_DNA"/>
</dbReference>
<organism evidence="1 2">
    <name type="scientific">Gymnopilus junonius</name>
    <name type="common">Spectacular rustgill mushroom</name>
    <name type="synonym">Gymnopilus spectabilis subsp. junonius</name>
    <dbReference type="NCBI Taxonomy" id="109634"/>
    <lineage>
        <taxon>Eukaryota</taxon>
        <taxon>Fungi</taxon>
        <taxon>Dikarya</taxon>
        <taxon>Basidiomycota</taxon>
        <taxon>Agaricomycotina</taxon>
        <taxon>Agaricomycetes</taxon>
        <taxon>Agaricomycetidae</taxon>
        <taxon>Agaricales</taxon>
        <taxon>Agaricineae</taxon>
        <taxon>Hymenogastraceae</taxon>
        <taxon>Gymnopilus</taxon>
    </lineage>
</organism>
<evidence type="ECO:0000313" key="2">
    <source>
        <dbReference type="Proteomes" id="UP000724874"/>
    </source>
</evidence>
<dbReference type="AlphaFoldDB" id="A0A9P5TTJ9"/>
<dbReference type="Proteomes" id="UP000724874">
    <property type="component" value="Unassembled WGS sequence"/>
</dbReference>
<accession>A0A9P5TTJ9</accession>